<keyword evidence="3" id="KW-0862">Zinc</keyword>
<accession>A0A150H237</accession>
<feature type="region of interest" description="Disordered" evidence="5">
    <location>
        <begin position="270"/>
        <end position="291"/>
    </location>
</feature>
<evidence type="ECO:0000256" key="1">
    <source>
        <dbReference type="ARBA" id="ARBA00022723"/>
    </source>
</evidence>
<proteinExistence type="predicted"/>
<dbReference type="EMBL" id="LSYV01000002">
    <property type="protein sequence ID" value="KXZ56216.1"/>
    <property type="molecule type" value="Genomic_DNA"/>
</dbReference>
<feature type="domain" description="MYND-type" evidence="6">
    <location>
        <begin position="1045"/>
        <end position="1086"/>
    </location>
</feature>
<dbReference type="OrthoDB" id="550206at2759"/>
<dbReference type="AlphaFoldDB" id="A0A150H237"/>
<dbReference type="Pfam" id="PF01753">
    <property type="entry name" value="zf-MYND"/>
    <property type="match status" value="1"/>
</dbReference>
<dbReference type="InterPro" id="IPR002893">
    <property type="entry name" value="Znf_MYND"/>
</dbReference>
<keyword evidence="8" id="KW-1185">Reference proteome</keyword>
<evidence type="ECO:0000256" key="4">
    <source>
        <dbReference type="PROSITE-ProRule" id="PRU00134"/>
    </source>
</evidence>
<comment type="caution">
    <text evidence="7">The sequence shown here is derived from an EMBL/GenBank/DDBJ whole genome shotgun (WGS) entry which is preliminary data.</text>
</comment>
<dbReference type="GO" id="GO:0008270">
    <property type="term" value="F:zinc ion binding"/>
    <property type="evidence" value="ECO:0007669"/>
    <property type="project" value="UniProtKB-KW"/>
</dbReference>
<evidence type="ECO:0000313" key="7">
    <source>
        <dbReference type="EMBL" id="KXZ56216.1"/>
    </source>
</evidence>
<protein>
    <recommendedName>
        <fullName evidence="6">MYND-type domain-containing protein</fullName>
    </recommendedName>
</protein>
<dbReference type="STRING" id="33097.A0A150H237"/>
<organism evidence="7 8">
    <name type="scientific">Gonium pectorale</name>
    <name type="common">Green alga</name>
    <dbReference type="NCBI Taxonomy" id="33097"/>
    <lineage>
        <taxon>Eukaryota</taxon>
        <taxon>Viridiplantae</taxon>
        <taxon>Chlorophyta</taxon>
        <taxon>core chlorophytes</taxon>
        <taxon>Chlorophyceae</taxon>
        <taxon>CS clade</taxon>
        <taxon>Chlamydomonadales</taxon>
        <taxon>Volvocaceae</taxon>
        <taxon>Gonium</taxon>
    </lineage>
</organism>
<name>A0A150H237_GONPE</name>
<dbReference type="Gene3D" id="6.10.140.2220">
    <property type="match status" value="1"/>
</dbReference>
<keyword evidence="2 4" id="KW-0863">Zinc-finger</keyword>
<dbReference type="SUPFAM" id="SSF144232">
    <property type="entry name" value="HIT/MYND zinc finger-like"/>
    <property type="match status" value="1"/>
</dbReference>
<evidence type="ECO:0000256" key="3">
    <source>
        <dbReference type="ARBA" id="ARBA00022833"/>
    </source>
</evidence>
<evidence type="ECO:0000313" key="8">
    <source>
        <dbReference type="Proteomes" id="UP000075714"/>
    </source>
</evidence>
<evidence type="ECO:0000259" key="6">
    <source>
        <dbReference type="PROSITE" id="PS50865"/>
    </source>
</evidence>
<dbReference type="PROSITE" id="PS50865">
    <property type="entry name" value="ZF_MYND_2"/>
    <property type="match status" value="1"/>
</dbReference>
<keyword evidence="1" id="KW-0479">Metal-binding</keyword>
<evidence type="ECO:0000256" key="2">
    <source>
        <dbReference type="ARBA" id="ARBA00022771"/>
    </source>
</evidence>
<dbReference type="Proteomes" id="UP000075714">
    <property type="component" value="Unassembled WGS sequence"/>
</dbReference>
<gene>
    <name evidence="7" type="ORF">GPECTOR_1g188</name>
</gene>
<evidence type="ECO:0000256" key="5">
    <source>
        <dbReference type="SAM" id="MobiDB-lite"/>
    </source>
</evidence>
<feature type="region of interest" description="Disordered" evidence="5">
    <location>
        <begin position="357"/>
        <end position="380"/>
    </location>
</feature>
<sequence>MDSVDSLLQLYDTDISVAMDAAIRLRFNAQKAARLALSQQRTRIEAAARNAPRSGRAAAALDWIQPCVDTGVVHWLSRIFNLIPTKVARVADSAAPLGARRNAVTSLCACGLSAFTLLEYLIGQLWNLLAHGDAQQKAQAQQLQATLAEREVLVAAAAAFRAWTLLTARLAQPSTWAALAVGGGCAVTSGCFEWAAAGHVGGAVAAAMYSQLTCSLLMGRLRAGGIDAPTAPTAGVTAAPLAAPLAELISALSSSGLIQAAAGMLLQAPPVDESRPASDAEDPGGCTPGDRAAVDAHVAAREVATSLYLLQCARACLLREGGGSASAPGVAELGRLLDSGEVTALCHAMLQRLAAHGGLQPPPPPGEEEVAEAGPSDIGAGGGAAEARAWWLQRRELQRWAGTDGSVTGFVDDVEGDDTVGWLEDDHCHAVVVSLGYWRGTELKGLPPGMRDLLAPPASAPPRLVVARLAARTAEALCRMYRGQGLGGAYGPGAPEWQFARSLILTEVFDFSYEASAVSEAEARACLPHWMEAAAWGLALYGEALVGAVERRGGADPNRPPHSHLATSSRLGVEAAGLAQLLWVLWVLAAHPQRGAVTLMGDAAHADLCARLHRAGLGASLDRALRLTFTLTDRGEAPQAAEWERVAAAVYLTAAPATVALLLRRRTLRIPILGPAAAAAAVHPGDASGVLVTAAKRAANLALQLKDLAEAGGAGVGASLVKLLRPCSAVLEILLAGASTLQDGDESEDITVGTSIDDARAAELLALSLSSACSLATQLAAGLATQLAAGLSAAESPPGERAGMPFSDIEEAVVSTARAAGQLAVACCPDRGSGLTEAQLLACQPHRLLAAAAALVCAIHSVKEVGDHEAAMLAGALTQTFIALATRPGLSARVRIWAAPPGKELPPAAAAAAADPAERGCLERPLRAAAEAAMLERTPPLGGSVLALLGVARSGDDDGGDSSDAFRDIAVAIYGALLSGEDMTSRLEAIAVPEALSGSVKRMSAAEAAEAAEAVAASAVLPAPLPLAAAALATRRLRMCANPRCANFGCAAEADLRLKQCAGCRAVRYCGAECQRDHWREHKPACAELQAEAAGALQG</sequence>
<reference evidence="8" key="1">
    <citation type="journal article" date="2016" name="Nat. Commun.">
        <title>The Gonium pectorale genome demonstrates co-option of cell cycle regulation during the evolution of multicellularity.</title>
        <authorList>
            <person name="Hanschen E.R."/>
            <person name="Marriage T.N."/>
            <person name="Ferris P.J."/>
            <person name="Hamaji T."/>
            <person name="Toyoda A."/>
            <person name="Fujiyama A."/>
            <person name="Neme R."/>
            <person name="Noguchi H."/>
            <person name="Minakuchi Y."/>
            <person name="Suzuki M."/>
            <person name="Kawai-Toyooka H."/>
            <person name="Smith D.R."/>
            <person name="Sparks H."/>
            <person name="Anderson J."/>
            <person name="Bakaric R."/>
            <person name="Luria V."/>
            <person name="Karger A."/>
            <person name="Kirschner M.W."/>
            <person name="Durand P.M."/>
            <person name="Michod R.E."/>
            <person name="Nozaki H."/>
            <person name="Olson B.J."/>
        </authorList>
    </citation>
    <scope>NUCLEOTIDE SEQUENCE [LARGE SCALE GENOMIC DNA]</scope>
    <source>
        <strain evidence="8">NIES-2863</strain>
    </source>
</reference>